<keyword evidence="3" id="KW-1185">Reference proteome</keyword>
<dbReference type="RefSeq" id="WP_236593052.1">
    <property type="nucleotide sequence ID" value="NZ_JAUJQL010000007.1"/>
</dbReference>
<dbReference type="EMBL" id="JAUJQL010000007">
    <property type="protein sequence ID" value="MDN7524251.1"/>
    <property type="molecule type" value="Genomic_DNA"/>
</dbReference>
<protein>
    <submittedName>
        <fullName evidence="2">Sugar phosphate isomerase/epimerase family protein</fullName>
    </submittedName>
</protein>
<dbReference type="GO" id="GO:0016853">
    <property type="term" value="F:isomerase activity"/>
    <property type="evidence" value="ECO:0007669"/>
    <property type="project" value="UniProtKB-KW"/>
</dbReference>
<dbReference type="PANTHER" id="PTHR12110">
    <property type="entry name" value="HYDROXYPYRUVATE ISOMERASE"/>
    <property type="match status" value="1"/>
</dbReference>
<comment type="caution">
    <text evidence="2">The sequence shown here is derived from an EMBL/GenBank/DDBJ whole genome shotgun (WGS) entry which is preliminary data.</text>
</comment>
<dbReference type="Gene3D" id="3.20.20.150">
    <property type="entry name" value="Divalent-metal-dependent TIM barrel enzymes"/>
    <property type="match status" value="1"/>
</dbReference>
<name>A0ABT8NRS3_9BURK</name>
<organism evidence="2 3">
    <name type="scientific">Burkholderia orbicola</name>
    <dbReference type="NCBI Taxonomy" id="2978683"/>
    <lineage>
        <taxon>Bacteria</taxon>
        <taxon>Pseudomonadati</taxon>
        <taxon>Pseudomonadota</taxon>
        <taxon>Betaproteobacteria</taxon>
        <taxon>Burkholderiales</taxon>
        <taxon>Burkholderiaceae</taxon>
        <taxon>Burkholderia</taxon>
        <taxon>Burkholderia cepacia complex</taxon>
    </lineage>
</organism>
<dbReference type="SUPFAM" id="SSF51658">
    <property type="entry name" value="Xylose isomerase-like"/>
    <property type="match status" value="1"/>
</dbReference>
<feature type="domain" description="Xylose isomerase-like TIM barrel" evidence="1">
    <location>
        <begin position="45"/>
        <end position="303"/>
    </location>
</feature>
<sequence length="313" mass="33890">MILRSSSAIIPFSTGQLNMAAHGKANALIFHTTVSRFSNLVTDLDTIAAIGFDGIELGADKLEAYLASGYGADDLKALLEDVYVPGMGFLTDIERQGRQTSEMYARTDALFELATLSGAQGVQVLTGPVDVRSVVEWTQTGRTDRYAGVLGLPHARQIAVTAKNLARLADMAAERGLVLYLEALSWAPVSGIDKSIQLIDAAGRDNVKIVIDYWHCHTSGVTPDDIAKLDARLIHGVHVCDSLPFPGGIPDEQVLRDVPTGEGVIDLQQWTDAVKATGYRGWWSCELFCRKQQQQNAATVAAQLKRLLARLVA</sequence>
<accession>A0ABT8NRS3</accession>
<dbReference type="PANTHER" id="PTHR12110:SF21">
    <property type="entry name" value="XYLOSE ISOMERASE-LIKE TIM BARREL DOMAIN-CONTAINING PROTEIN"/>
    <property type="match status" value="1"/>
</dbReference>
<evidence type="ECO:0000313" key="3">
    <source>
        <dbReference type="Proteomes" id="UP001172217"/>
    </source>
</evidence>
<evidence type="ECO:0000313" key="2">
    <source>
        <dbReference type="EMBL" id="MDN7524251.1"/>
    </source>
</evidence>
<dbReference type="Proteomes" id="UP001172217">
    <property type="component" value="Unassembled WGS sequence"/>
</dbReference>
<evidence type="ECO:0000259" key="1">
    <source>
        <dbReference type="Pfam" id="PF01261"/>
    </source>
</evidence>
<dbReference type="InterPro" id="IPR013022">
    <property type="entry name" value="Xyl_isomerase-like_TIM-brl"/>
</dbReference>
<proteinExistence type="predicted"/>
<reference evidence="2" key="1">
    <citation type="submission" date="2023-07" db="EMBL/GenBank/DDBJ databases">
        <title>A collection of bacterial strains from the Burkholderia cepacia Research Laboratory and Repository.</title>
        <authorList>
            <person name="Lipuma J."/>
            <person name="Spilker T."/>
            <person name="Caverly L."/>
        </authorList>
    </citation>
    <scope>NUCLEOTIDE SEQUENCE</scope>
    <source>
        <strain evidence="2">AU45194</strain>
    </source>
</reference>
<dbReference type="InterPro" id="IPR036237">
    <property type="entry name" value="Xyl_isomerase-like_sf"/>
</dbReference>
<dbReference type="Pfam" id="PF01261">
    <property type="entry name" value="AP_endonuc_2"/>
    <property type="match status" value="1"/>
</dbReference>
<gene>
    <name evidence="2" type="ORF">QZM70_15010</name>
</gene>
<dbReference type="InterPro" id="IPR050312">
    <property type="entry name" value="IolE/XylAMocC-like"/>
</dbReference>
<keyword evidence="2" id="KW-0413">Isomerase</keyword>